<dbReference type="InterPro" id="IPR050483">
    <property type="entry name" value="CoA-transferase_III_domain"/>
</dbReference>
<keyword evidence="4" id="KW-1185">Reference proteome</keyword>
<evidence type="ECO:0000256" key="1">
    <source>
        <dbReference type="ARBA" id="ARBA00022679"/>
    </source>
</evidence>
<dbReference type="PANTHER" id="PTHR48207:SF3">
    <property type="entry name" value="SUCCINATE--HYDROXYMETHYLGLUTARATE COA-TRANSFERASE"/>
    <property type="match status" value="1"/>
</dbReference>
<keyword evidence="1" id="KW-0808">Transferase</keyword>
<feature type="compositionally biased region" description="Pro residues" evidence="2">
    <location>
        <begin position="377"/>
        <end position="387"/>
    </location>
</feature>
<dbReference type="GO" id="GO:0008410">
    <property type="term" value="F:CoA-transferase activity"/>
    <property type="evidence" value="ECO:0007669"/>
    <property type="project" value="TreeGrafter"/>
</dbReference>
<dbReference type="EMBL" id="CP011568">
    <property type="protein sequence ID" value="AKJ67869.1"/>
    <property type="molecule type" value="Genomic_DNA"/>
</dbReference>
<dbReference type="PATRIC" id="fig|445709.3.peg.1336"/>
<dbReference type="Gene3D" id="3.40.50.10540">
    <property type="entry name" value="Crotonobetainyl-coa:carnitine coa-transferase, domain 1"/>
    <property type="match status" value="1"/>
</dbReference>
<dbReference type="Gene3D" id="3.30.1540.10">
    <property type="entry name" value="formyl-coa transferase, domain 3"/>
    <property type="match status" value="1"/>
</dbReference>
<reference evidence="4" key="1">
    <citation type="submission" date="2015-06" db="EMBL/GenBank/DDBJ databases">
        <authorList>
            <person name="Lim Y.L."/>
            <person name="Ee R."/>
            <person name="Yong D."/>
            <person name="How K.Y."/>
            <person name="Yin W.F."/>
            <person name="Chan K.G."/>
        </authorList>
    </citation>
    <scope>NUCLEOTIDE SEQUENCE [LARGE SCALE GENOMIC DNA]</scope>
    <source>
        <strain evidence="4">DSM 25325</strain>
    </source>
</reference>
<accession>A0A0G3EPA7</accession>
<dbReference type="Proteomes" id="UP000036700">
    <property type="component" value="Chromosome"/>
</dbReference>
<dbReference type="PANTHER" id="PTHR48207">
    <property type="entry name" value="SUCCINATE--HYDROXYMETHYLGLUTARATE COA-TRANSFERASE"/>
    <property type="match status" value="1"/>
</dbReference>
<dbReference type="InterPro" id="IPR044855">
    <property type="entry name" value="CoA-Trfase_III_dom3_sf"/>
</dbReference>
<dbReference type="KEGG" id="ptx:ABW99_06210"/>
<dbReference type="SUPFAM" id="SSF89796">
    <property type="entry name" value="CoA-transferase family III (CaiB/BaiF)"/>
    <property type="match status" value="1"/>
</dbReference>
<dbReference type="InterPro" id="IPR003673">
    <property type="entry name" value="CoA-Trfase_fam_III"/>
</dbReference>
<dbReference type="Pfam" id="PF02515">
    <property type="entry name" value="CoA_transf_3"/>
    <property type="match status" value="1"/>
</dbReference>
<dbReference type="RefSeq" id="WP_047213662.1">
    <property type="nucleotide sequence ID" value="NZ_CP011568.3"/>
</dbReference>
<name>A0A0G3EPA7_9BURK</name>
<dbReference type="InterPro" id="IPR023606">
    <property type="entry name" value="CoA-Trfase_III_dom_1_sf"/>
</dbReference>
<dbReference type="AlphaFoldDB" id="A0A0G3EPA7"/>
<organism evidence="3 4">
    <name type="scientific">Pandoraea thiooxydans</name>
    <dbReference type="NCBI Taxonomy" id="445709"/>
    <lineage>
        <taxon>Bacteria</taxon>
        <taxon>Pseudomonadati</taxon>
        <taxon>Pseudomonadota</taxon>
        <taxon>Betaproteobacteria</taxon>
        <taxon>Burkholderiales</taxon>
        <taxon>Burkholderiaceae</taxon>
        <taxon>Pandoraea</taxon>
    </lineage>
</organism>
<evidence type="ECO:0000313" key="3">
    <source>
        <dbReference type="EMBL" id="AKJ67869.1"/>
    </source>
</evidence>
<evidence type="ECO:0000256" key="2">
    <source>
        <dbReference type="SAM" id="MobiDB-lite"/>
    </source>
</evidence>
<evidence type="ECO:0000313" key="4">
    <source>
        <dbReference type="Proteomes" id="UP000036700"/>
    </source>
</evidence>
<dbReference type="OrthoDB" id="5294844at2"/>
<dbReference type="STRING" id="445709.ABW99_06210"/>
<gene>
    <name evidence="3" type="ORF">ABW99_06210</name>
</gene>
<feature type="region of interest" description="Disordered" evidence="2">
    <location>
        <begin position="355"/>
        <end position="387"/>
    </location>
</feature>
<protein>
    <submittedName>
        <fullName evidence="3">Carnitine dehydratase</fullName>
    </submittedName>
</protein>
<sequence length="387" mass="41434">MTASAKPGALAGIKVIDLSRVLGGPYSTQILADHGADVIKIEPPQGDETRQWGPPFMGDSAAYFEGVNRNKRGAVLDLSREDDRARLLLMLEDADVLVENFKVGTMERWGIGYEQTLQARFPRLIYCRVSGFGADGPLGGLPGYDAAIQAMTGLMSVNGMPDGEPLRLGVPVVDMVTGLNAALGILLALNERKLSQRGQFVEAALFDCALSVLHPHTTNFFASGKTPGRSGNAHPNIAPYDTFHTATSPIFLAVGNDSQFRKLCEVLGDTALGSDERFANNGLRSANRGELRVRLERLLAAHDGVALADRLIRAGVPCGPVLDVPGALAQPHTQHRQMVVELGTYRGIASPIKLGRTPASYRSRPPAFGEHSAEVLPPLPDPHAPND</sequence>
<proteinExistence type="predicted"/>